<dbReference type="RefSeq" id="WP_144994648.1">
    <property type="nucleotide sequence ID" value="NZ_VNJK01000006.1"/>
</dbReference>
<proteinExistence type="predicted"/>
<comment type="caution">
    <text evidence="1">The sequence shown here is derived from an EMBL/GenBank/DDBJ whole genome shotgun (WGS) entry which is preliminary data.</text>
</comment>
<dbReference type="GO" id="GO:0004519">
    <property type="term" value="F:endonuclease activity"/>
    <property type="evidence" value="ECO:0007669"/>
    <property type="project" value="UniProtKB-KW"/>
</dbReference>
<evidence type="ECO:0000313" key="1">
    <source>
        <dbReference type="EMBL" id="TVX85954.1"/>
    </source>
</evidence>
<accession>A0A559IE73</accession>
<dbReference type="EMBL" id="VNJK01000006">
    <property type="protein sequence ID" value="TVX85954.1"/>
    <property type="molecule type" value="Genomic_DNA"/>
</dbReference>
<evidence type="ECO:0000313" key="2">
    <source>
        <dbReference type="Proteomes" id="UP000318102"/>
    </source>
</evidence>
<sequence length="355" mass="39847">MKLKKMLLSFLTIALLITLVIPFSLVSAEELPTSHSETLQTTVPTSEINSEISVSHEQLAQSLGVTIGSYDELKSDPNAPRELYYYIEYSTEDPNTALSTDSPTHKTSKITHIPKDQVQEFIEQKKSENNSLSLKVGGVVAKSELSPNNGQVNVKSTILEITGSQPSKVAFDMKLYRGDVRGHTGYPVSSVEMALTGILGVQAGKSADYNFPVRKTGFYFAVVTVKVYEGYIIPSKVAEGDTLTTITLLNRDGTVYPFYYDYNAYRVMHEPATTNYPRGYLPNLGWGDTQRKQFRADYLTAYPNHTVDWGQYVTEIHHIRPRLWGGDNSFYNLMPLPYSFHRGVVSPWWVGYPDN</sequence>
<dbReference type="OrthoDB" id="3078740at2"/>
<keyword evidence="1" id="KW-0255">Endonuclease</keyword>
<dbReference type="CDD" id="cd00085">
    <property type="entry name" value="HNHc"/>
    <property type="match status" value="1"/>
</dbReference>
<name>A0A559IE73_9BACL</name>
<keyword evidence="1" id="KW-0540">Nuclease</keyword>
<dbReference type="InterPro" id="IPR003615">
    <property type="entry name" value="HNH_nuc"/>
</dbReference>
<protein>
    <submittedName>
        <fullName evidence="1">HNH endonuclease</fullName>
    </submittedName>
</protein>
<organism evidence="1 2">
    <name type="scientific">Paenibacillus agilis</name>
    <dbReference type="NCBI Taxonomy" id="3020863"/>
    <lineage>
        <taxon>Bacteria</taxon>
        <taxon>Bacillati</taxon>
        <taxon>Bacillota</taxon>
        <taxon>Bacilli</taxon>
        <taxon>Bacillales</taxon>
        <taxon>Paenibacillaceae</taxon>
        <taxon>Paenibacillus</taxon>
    </lineage>
</organism>
<keyword evidence="2" id="KW-1185">Reference proteome</keyword>
<reference evidence="1 2" key="1">
    <citation type="submission" date="2019-07" db="EMBL/GenBank/DDBJ databases">
        <authorList>
            <person name="Kim J."/>
        </authorList>
    </citation>
    <scope>NUCLEOTIDE SEQUENCE [LARGE SCALE GENOMIC DNA]</scope>
    <source>
        <strain evidence="1 2">N4</strain>
    </source>
</reference>
<gene>
    <name evidence="1" type="ORF">FPZ44_23665</name>
</gene>
<keyword evidence="1" id="KW-0378">Hydrolase</keyword>
<dbReference type="Proteomes" id="UP000318102">
    <property type="component" value="Unassembled WGS sequence"/>
</dbReference>
<dbReference type="AlphaFoldDB" id="A0A559IE73"/>